<gene>
    <name evidence="2" type="ORF">DM868_03965</name>
</gene>
<name>A0A4U5JI95_9EURY</name>
<dbReference type="PANTHER" id="PTHR35610">
    <property type="entry name" value="3-ISOPROPYLMALATE DEHYDRATASE-RELATED"/>
    <property type="match status" value="1"/>
</dbReference>
<dbReference type="PANTHER" id="PTHR35610:SF8">
    <property type="entry name" value="3-ISOPROPYLMALATE DEHYDRATASE"/>
    <property type="match status" value="1"/>
</dbReference>
<keyword evidence="2" id="KW-0647">Proteasome</keyword>
<evidence type="ECO:0000313" key="2">
    <source>
        <dbReference type="EMBL" id="TKR28236.1"/>
    </source>
</evidence>
<dbReference type="SUPFAM" id="SSF159659">
    <property type="entry name" value="Cgl1923-like"/>
    <property type="match status" value="1"/>
</dbReference>
<dbReference type="Proteomes" id="UP000308037">
    <property type="component" value="Unassembled WGS sequence"/>
</dbReference>
<dbReference type="InterPro" id="IPR038389">
    <property type="entry name" value="PSMG2_sf"/>
</dbReference>
<comment type="caution">
    <text evidence="2">The sequence shown here is derived from an EMBL/GenBank/DDBJ whole genome shotgun (WGS) entry which is preliminary data.</text>
</comment>
<dbReference type="InterPro" id="IPR019151">
    <property type="entry name" value="Proteasome_assmbl_chaperone_2"/>
</dbReference>
<dbReference type="RefSeq" id="WP_137275536.1">
    <property type="nucleotide sequence ID" value="NZ_QKNX01000001.1"/>
</dbReference>
<dbReference type="Pfam" id="PF09754">
    <property type="entry name" value="PAC2"/>
    <property type="match status" value="1"/>
</dbReference>
<sequence>MARIQIIDEGIELESPTLIEGLPGAGLVGKIAADHLVDEFDMAYYGALLCEGLPRVAVYGGDSPDLLPPVRLYADETRDLVVLQSDVPVSPKQATEFASCVTGWIDTSDAFPLYISGLAEEKADVPKLYGVAAGNGASMLDDVDIVPPSGGGLISGPTGALLHRAVETELDAVGLIAQTDPRFPDPEAARVVLEDGITPIAGIDVSTDRLVDQADEIQAAREQLAKRLQEVDRDESTQAQPIRGFQ</sequence>
<protein>
    <submittedName>
        <fullName evidence="2">Proteasome assembly chaperone family protein</fullName>
    </submittedName>
</protein>
<proteinExistence type="predicted"/>
<accession>A0A4U5JI95</accession>
<feature type="coiled-coil region" evidence="1">
    <location>
        <begin position="207"/>
        <end position="234"/>
    </location>
</feature>
<dbReference type="EMBL" id="QKNX01000001">
    <property type="protein sequence ID" value="TKR28236.1"/>
    <property type="molecule type" value="Genomic_DNA"/>
</dbReference>
<dbReference type="OrthoDB" id="35908at2157"/>
<evidence type="ECO:0000256" key="1">
    <source>
        <dbReference type="SAM" id="Coils"/>
    </source>
</evidence>
<keyword evidence="3" id="KW-1185">Reference proteome</keyword>
<dbReference type="AlphaFoldDB" id="A0A4U5JI95"/>
<dbReference type="Gene3D" id="3.40.50.10900">
    <property type="entry name" value="PAC-like subunit"/>
    <property type="match status" value="1"/>
</dbReference>
<evidence type="ECO:0000313" key="3">
    <source>
        <dbReference type="Proteomes" id="UP000308037"/>
    </source>
</evidence>
<keyword evidence="1" id="KW-0175">Coiled coil</keyword>
<reference evidence="2 3" key="1">
    <citation type="submission" date="2019-04" db="EMBL/GenBank/DDBJ databases">
        <title>Natronomonas sp. F20-122 a newhaloarchaeon isolated from a saline saltern of Isla Bacuta, Huelva, Spain.</title>
        <authorList>
            <person name="Duran-Viseras A."/>
            <person name="Sanchez-Porro C."/>
            <person name="Ventosa A."/>
        </authorList>
    </citation>
    <scope>NUCLEOTIDE SEQUENCE [LARGE SCALE GENOMIC DNA]</scope>
    <source>
        <strain evidence="2 3">F20-122</strain>
    </source>
</reference>
<organism evidence="2 3">
    <name type="scientific">Natronomonas salsuginis</name>
    <dbReference type="NCBI Taxonomy" id="2217661"/>
    <lineage>
        <taxon>Archaea</taxon>
        <taxon>Methanobacteriati</taxon>
        <taxon>Methanobacteriota</taxon>
        <taxon>Stenosarchaea group</taxon>
        <taxon>Halobacteria</taxon>
        <taxon>Halobacteriales</taxon>
        <taxon>Natronomonadaceae</taxon>
        <taxon>Natronomonas</taxon>
    </lineage>
</organism>
<dbReference type="GO" id="GO:0000502">
    <property type="term" value="C:proteasome complex"/>
    <property type="evidence" value="ECO:0007669"/>
    <property type="project" value="UniProtKB-KW"/>
</dbReference>